<feature type="domain" description="Enoyl reductase (ER)" evidence="1">
    <location>
        <begin position="10"/>
        <end position="332"/>
    </location>
</feature>
<dbReference type="Pfam" id="PF08240">
    <property type="entry name" value="ADH_N"/>
    <property type="match status" value="1"/>
</dbReference>
<dbReference type="InterPro" id="IPR052711">
    <property type="entry name" value="Zinc_ADH-like"/>
</dbReference>
<dbReference type="SMART" id="SM00829">
    <property type="entry name" value="PKS_ER"/>
    <property type="match status" value="1"/>
</dbReference>
<dbReference type="Pfam" id="PF00107">
    <property type="entry name" value="ADH_zinc_N"/>
    <property type="match status" value="1"/>
</dbReference>
<evidence type="ECO:0000313" key="2">
    <source>
        <dbReference type="EMBL" id="RUS67136.1"/>
    </source>
</evidence>
<dbReference type="SUPFAM" id="SSF50129">
    <property type="entry name" value="GroES-like"/>
    <property type="match status" value="1"/>
</dbReference>
<dbReference type="SUPFAM" id="SSF51735">
    <property type="entry name" value="NAD(P)-binding Rossmann-fold domains"/>
    <property type="match status" value="1"/>
</dbReference>
<dbReference type="AlphaFoldDB" id="A0A433SEL4"/>
<dbReference type="Gene3D" id="3.90.180.10">
    <property type="entry name" value="Medium-chain alcohol dehydrogenases, catalytic domain"/>
    <property type="match status" value="1"/>
</dbReference>
<sequence>MRYAYFPRTGAAESLTFAQADIPRPQRGQVLVKMHAASLNYRDLIVAKGGLPAGKQDNLIPLSDGAGEVVDVGDDVSRVKVGERVAGLFFQKWQAGAMTARDARYALGGTIDGVLAQYRLFDEDGVVAIPDYLSYEQAATLPCAALTAWHALFGGVQTLRPGQAVLLLGTGGVSMFALQFAKLAGARVILISSSDEKLDSAHQLGTDVCINYRQLHDWHLEVLKHCHAGVDHVVEVGGAGTLARSVRATRPGGAIHLIGVLTQGEVNPAAIMQRGLTLEGIHVGSRAMFEAMNQALCLHQLQPVISQMYRFDEAVQAYEDLAQARHLGKLVISLADA</sequence>
<evidence type="ECO:0000259" key="1">
    <source>
        <dbReference type="SMART" id="SM00829"/>
    </source>
</evidence>
<evidence type="ECO:0000313" key="3">
    <source>
        <dbReference type="Proteomes" id="UP000286947"/>
    </source>
</evidence>
<dbReference type="InterPro" id="IPR036291">
    <property type="entry name" value="NAD(P)-bd_dom_sf"/>
</dbReference>
<dbReference type="InterPro" id="IPR020843">
    <property type="entry name" value="ER"/>
</dbReference>
<name>A0A433SEL4_9BURK</name>
<dbReference type="PANTHER" id="PTHR45033:SF2">
    <property type="entry name" value="ZINC-TYPE ALCOHOL DEHYDROGENASE-LIKE PROTEIN C1773.06C"/>
    <property type="match status" value="1"/>
</dbReference>
<dbReference type="InterPro" id="IPR011032">
    <property type="entry name" value="GroES-like_sf"/>
</dbReference>
<organism evidence="2 3">
    <name type="scientific">Saezia sanguinis</name>
    <dbReference type="NCBI Taxonomy" id="1965230"/>
    <lineage>
        <taxon>Bacteria</taxon>
        <taxon>Pseudomonadati</taxon>
        <taxon>Pseudomonadota</taxon>
        <taxon>Betaproteobacteria</taxon>
        <taxon>Burkholderiales</taxon>
        <taxon>Saeziaceae</taxon>
        <taxon>Saezia</taxon>
    </lineage>
</organism>
<dbReference type="EC" id="1.1.1.1" evidence="2"/>
<comment type="caution">
    <text evidence="2">The sequence shown here is derived from an EMBL/GenBank/DDBJ whole genome shotgun (WGS) entry which is preliminary data.</text>
</comment>
<keyword evidence="2" id="KW-0560">Oxidoreductase</keyword>
<dbReference type="EMBL" id="PQSP01000002">
    <property type="protein sequence ID" value="RUS67136.1"/>
    <property type="molecule type" value="Genomic_DNA"/>
</dbReference>
<dbReference type="CDD" id="cd08276">
    <property type="entry name" value="MDR7"/>
    <property type="match status" value="1"/>
</dbReference>
<dbReference type="OrthoDB" id="5484143at2"/>
<proteinExistence type="predicted"/>
<dbReference type="InterPro" id="IPR013154">
    <property type="entry name" value="ADH-like_N"/>
</dbReference>
<dbReference type="RefSeq" id="WP_126978959.1">
    <property type="nucleotide sequence ID" value="NZ_PQSP01000002.1"/>
</dbReference>
<dbReference type="PANTHER" id="PTHR45033">
    <property type="match status" value="1"/>
</dbReference>
<dbReference type="Proteomes" id="UP000286947">
    <property type="component" value="Unassembled WGS sequence"/>
</dbReference>
<accession>A0A433SEL4</accession>
<reference evidence="2 3" key="1">
    <citation type="submission" date="2018-01" db="EMBL/GenBank/DDBJ databases">
        <title>Saezia sanguinis gen. nov., sp. nov., in the order Burkholderiales isolated from human blood.</title>
        <authorList>
            <person name="Medina-Pascual M.J."/>
            <person name="Valdezate S."/>
            <person name="Monzon S."/>
            <person name="Cuesta I."/>
            <person name="Carrasco G."/>
            <person name="Villalon P."/>
            <person name="Saez-Nieto J.A."/>
        </authorList>
    </citation>
    <scope>NUCLEOTIDE SEQUENCE [LARGE SCALE GENOMIC DNA]</scope>
    <source>
        <strain evidence="2 3">CNM695-12</strain>
    </source>
</reference>
<dbReference type="InterPro" id="IPR013149">
    <property type="entry name" value="ADH-like_C"/>
</dbReference>
<dbReference type="Gene3D" id="3.40.50.720">
    <property type="entry name" value="NAD(P)-binding Rossmann-like Domain"/>
    <property type="match status" value="1"/>
</dbReference>
<dbReference type="GO" id="GO:0004022">
    <property type="term" value="F:alcohol dehydrogenase (NAD+) activity"/>
    <property type="evidence" value="ECO:0007669"/>
    <property type="project" value="UniProtKB-EC"/>
</dbReference>
<gene>
    <name evidence="2" type="primary">adhT</name>
    <name evidence="2" type="ORF">CUZ56_01076</name>
</gene>
<protein>
    <submittedName>
        <fullName evidence="2">Alcohol dehydrogenase</fullName>
        <ecNumber evidence="2">1.1.1.1</ecNumber>
    </submittedName>
</protein>
<keyword evidence="3" id="KW-1185">Reference proteome</keyword>